<evidence type="ECO:0000256" key="1">
    <source>
        <dbReference type="SAM" id="SignalP"/>
    </source>
</evidence>
<dbReference type="InterPro" id="IPR017853">
    <property type="entry name" value="GH"/>
</dbReference>
<dbReference type="SMART" id="SM00636">
    <property type="entry name" value="Glyco_18"/>
    <property type="match status" value="1"/>
</dbReference>
<dbReference type="PROSITE" id="PS51910">
    <property type="entry name" value="GH18_2"/>
    <property type="match status" value="1"/>
</dbReference>
<comment type="caution">
    <text evidence="3">The sequence shown here is derived from an EMBL/GenBank/DDBJ whole genome shotgun (WGS) entry which is preliminary data.</text>
</comment>
<keyword evidence="1" id="KW-0732">Signal</keyword>
<gene>
    <name evidence="3" type="ORF">GCM10022215_40180</name>
</gene>
<dbReference type="PANTHER" id="PTHR46066:SF2">
    <property type="entry name" value="CHITINASE DOMAIN-CONTAINING PROTEIN 1"/>
    <property type="match status" value="1"/>
</dbReference>
<dbReference type="EMBL" id="BAAAZH010000032">
    <property type="protein sequence ID" value="GAA4128562.1"/>
    <property type="molecule type" value="Genomic_DNA"/>
</dbReference>
<dbReference type="RefSeq" id="WP_344735295.1">
    <property type="nucleotide sequence ID" value="NZ_BAAAZH010000032.1"/>
</dbReference>
<feature type="signal peptide" evidence="1">
    <location>
        <begin position="1"/>
        <end position="39"/>
    </location>
</feature>
<dbReference type="InterPro" id="IPR001223">
    <property type="entry name" value="Glyco_hydro18_cat"/>
</dbReference>
<protein>
    <recommendedName>
        <fullName evidence="2">GH18 domain-containing protein</fullName>
    </recommendedName>
</protein>
<reference evidence="4" key="1">
    <citation type="journal article" date="2019" name="Int. J. Syst. Evol. Microbiol.">
        <title>The Global Catalogue of Microorganisms (GCM) 10K type strain sequencing project: providing services to taxonomists for standard genome sequencing and annotation.</title>
        <authorList>
            <consortium name="The Broad Institute Genomics Platform"/>
            <consortium name="The Broad Institute Genome Sequencing Center for Infectious Disease"/>
            <person name="Wu L."/>
            <person name="Ma J."/>
        </authorList>
    </citation>
    <scope>NUCLEOTIDE SEQUENCE [LARGE SCALE GENOMIC DNA]</scope>
    <source>
        <strain evidence="4">JCM 16703</strain>
    </source>
</reference>
<dbReference type="Proteomes" id="UP001501495">
    <property type="component" value="Unassembled WGS sequence"/>
</dbReference>
<organism evidence="3 4">
    <name type="scientific">Nocardioides fonticola</name>
    <dbReference type="NCBI Taxonomy" id="450363"/>
    <lineage>
        <taxon>Bacteria</taxon>
        <taxon>Bacillati</taxon>
        <taxon>Actinomycetota</taxon>
        <taxon>Actinomycetes</taxon>
        <taxon>Propionibacteriales</taxon>
        <taxon>Nocardioidaceae</taxon>
        <taxon>Nocardioides</taxon>
    </lineage>
</organism>
<dbReference type="Pfam" id="PF00704">
    <property type="entry name" value="Glyco_hydro_18"/>
    <property type="match status" value="1"/>
</dbReference>
<dbReference type="SUPFAM" id="SSF51445">
    <property type="entry name" value="(Trans)glycosidases"/>
    <property type="match status" value="1"/>
</dbReference>
<dbReference type="PANTHER" id="PTHR46066">
    <property type="entry name" value="CHITINASE DOMAIN-CONTAINING PROTEIN 1 FAMILY MEMBER"/>
    <property type="match status" value="1"/>
</dbReference>
<proteinExistence type="predicted"/>
<accession>A0ABP7Y0K4</accession>
<name>A0ABP7Y0K4_9ACTN</name>
<sequence length="361" mass="37784">MDTPPRARRLARLVGRYLLPGAIVLASLLPARASAPASAAATATAEALAPVPAVTGYALGGLGDAVLRRDAPHLSTVTVAGVAIDAAGRRVAAPSADVTRLLAKAQAAGLRAELLLSNYSDRLGDFDTRAVDRLLTHPSRIEGVASQLAEHAVSLGVDGVNVDLEALRPRDAAGLVDLLARLREALPQGTAISIDVSARSSRSAYAEAGYDLAGIASIVDVVQLMTYDQHGPTWSGPGPIGALAWQRRCLEAALEDVPAERLDLGVAGYGYSWPRRGTGRSLSVARARALAEASDRGARWHDDTAEWSARLDDGTRLWWSDARSYEVRRTLAAQFGLHGLAVWRLGSADPLTGDAAGGSTG</sequence>
<dbReference type="Gene3D" id="3.10.50.10">
    <property type="match status" value="1"/>
</dbReference>
<feature type="domain" description="GH18" evidence="2">
    <location>
        <begin position="52"/>
        <end position="361"/>
    </location>
</feature>
<evidence type="ECO:0000313" key="3">
    <source>
        <dbReference type="EMBL" id="GAA4128562.1"/>
    </source>
</evidence>
<evidence type="ECO:0000259" key="2">
    <source>
        <dbReference type="PROSITE" id="PS51910"/>
    </source>
</evidence>
<feature type="chain" id="PRO_5045631436" description="GH18 domain-containing protein" evidence="1">
    <location>
        <begin position="40"/>
        <end position="361"/>
    </location>
</feature>
<keyword evidence="4" id="KW-1185">Reference proteome</keyword>
<dbReference type="Gene3D" id="3.20.20.80">
    <property type="entry name" value="Glycosidases"/>
    <property type="match status" value="1"/>
</dbReference>
<dbReference type="InterPro" id="IPR011583">
    <property type="entry name" value="Chitinase_II/V-like_cat"/>
</dbReference>
<evidence type="ECO:0000313" key="4">
    <source>
        <dbReference type="Proteomes" id="UP001501495"/>
    </source>
</evidence>
<dbReference type="InterPro" id="IPR029070">
    <property type="entry name" value="Chitinase_insertion_sf"/>
</dbReference>